<evidence type="ECO:0000313" key="9">
    <source>
        <dbReference type="EMBL" id="KAJ7078308.1"/>
    </source>
</evidence>
<keyword evidence="3" id="KW-0813">Transport</keyword>
<proteinExistence type="inferred from homology"/>
<dbReference type="EMBL" id="JARJCN010000067">
    <property type="protein sequence ID" value="KAJ7078308.1"/>
    <property type="molecule type" value="Genomic_DNA"/>
</dbReference>
<keyword evidence="10" id="KW-1185">Reference proteome</keyword>
<gene>
    <name evidence="9" type="ORF">B0H15DRAFT_954654</name>
</gene>
<dbReference type="SUPFAM" id="SSF144083">
    <property type="entry name" value="Magnesium transport protein CorA, transmembrane region"/>
    <property type="match status" value="1"/>
</dbReference>
<feature type="transmembrane region" description="Helical" evidence="8">
    <location>
        <begin position="416"/>
        <end position="435"/>
    </location>
</feature>
<evidence type="ECO:0000256" key="2">
    <source>
        <dbReference type="ARBA" id="ARBA00009765"/>
    </source>
</evidence>
<dbReference type="GO" id="GO:0015095">
    <property type="term" value="F:magnesium ion transmembrane transporter activity"/>
    <property type="evidence" value="ECO:0007669"/>
    <property type="project" value="TreeGrafter"/>
</dbReference>
<sequence length="461" mass="52139">MVIHRGTQILARRGVGAEPGIDPRRADADEEFGRIRQQGVIEVADYSAVRSSFRRMANHEFVGLMGDPTASAREPWVRVRWINIGGMNWDVIKAVFIKHDLHPLALENVLRVHARARSKADYYPRHLFLRVLCHELGEEDGVEADSNPTFDPSLLKPPLSDVVGAEKTLPGSVGSTLPTFRAMAAGINLEEQRRIQDAALHALKRGERVNVNVSPMFIFMSRDGTVISIHETPTLEMTKPIMSRLRQFDSGLRASADSSMLVQSLLSLIADKALEVVDAYKDKITKFERKVMLRPTIGTVRNLHILSEDLILHRRTLAPIKSVVYALRRYDVDRTAVLDISAAGTKADVYDQMEYVLTQLDLIAGIGQNLITSYEMNEIMRRLMIVTVIFLPLTLLTGYFGMNFTEMWSVHGNSHILYWEIALPIMVILVPLFVAPDIRRVVRYVEKRAMTRRVVESFRSL</sequence>
<comment type="subcellular location">
    <subcellularLocation>
        <location evidence="1">Cell membrane</location>
        <topology evidence="1">Multi-pass membrane protein</topology>
    </subcellularLocation>
</comment>
<dbReference type="AlphaFoldDB" id="A0AAD6TX18"/>
<evidence type="ECO:0000313" key="10">
    <source>
        <dbReference type="Proteomes" id="UP001222325"/>
    </source>
</evidence>
<dbReference type="GO" id="GO:0000287">
    <property type="term" value="F:magnesium ion binding"/>
    <property type="evidence" value="ECO:0007669"/>
    <property type="project" value="TreeGrafter"/>
</dbReference>
<organism evidence="9 10">
    <name type="scientific">Mycena belliarum</name>
    <dbReference type="NCBI Taxonomy" id="1033014"/>
    <lineage>
        <taxon>Eukaryota</taxon>
        <taxon>Fungi</taxon>
        <taxon>Dikarya</taxon>
        <taxon>Basidiomycota</taxon>
        <taxon>Agaricomycotina</taxon>
        <taxon>Agaricomycetes</taxon>
        <taxon>Agaricomycetidae</taxon>
        <taxon>Agaricales</taxon>
        <taxon>Marasmiineae</taxon>
        <taxon>Mycenaceae</taxon>
        <taxon>Mycena</taxon>
    </lineage>
</organism>
<comment type="similarity">
    <text evidence="2">Belongs to the CorA metal ion transporter (MIT) (TC 1.A.35) family.</text>
</comment>
<keyword evidence="6 8" id="KW-1133">Transmembrane helix</keyword>
<comment type="caution">
    <text evidence="9">The sequence shown here is derived from an EMBL/GenBank/DDBJ whole genome shotgun (WGS) entry which is preliminary data.</text>
</comment>
<reference evidence="9" key="1">
    <citation type="submission" date="2023-03" db="EMBL/GenBank/DDBJ databases">
        <title>Massive genome expansion in bonnet fungi (Mycena s.s.) driven by repeated elements and novel gene families across ecological guilds.</title>
        <authorList>
            <consortium name="Lawrence Berkeley National Laboratory"/>
            <person name="Harder C.B."/>
            <person name="Miyauchi S."/>
            <person name="Viragh M."/>
            <person name="Kuo A."/>
            <person name="Thoen E."/>
            <person name="Andreopoulos B."/>
            <person name="Lu D."/>
            <person name="Skrede I."/>
            <person name="Drula E."/>
            <person name="Henrissat B."/>
            <person name="Morin E."/>
            <person name="Kohler A."/>
            <person name="Barry K."/>
            <person name="LaButti K."/>
            <person name="Morin E."/>
            <person name="Salamov A."/>
            <person name="Lipzen A."/>
            <person name="Mereny Z."/>
            <person name="Hegedus B."/>
            <person name="Baldrian P."/>
            <person name="Stursova M."/>
            <person name="Weitz H."/>
            <person name="Taylor A."/>
            <person name="Grigoriev I.V."/>
            <person name="Nagy L.G."/>
            <person name="Martin F."/>
            <person name="Kauserud H."/>
        </authorList>
    </citation>
    <scope>NUCLEOTIDE SEQUENCE</scope>
    <source>
        <strain evidence="9">CBHHK173m</strain>
    </source>
</reference>
<dbReference type="PANTHER" id="PTHR46494">
    <property type="entry name" value="CORA FAMILY METAL ION TRANSPORTER (EUROFUNG)"/>
    <property type="match status" value="1"/>
</dbReference>
<evidence type="ECO:0000256" key="6">
    <source>
        <dbReference type="ARBA" id="ARBA00022989"/>
    </source>
</evidence>
<dbReference type="Gene3D" id="1.20.58.340">
    <property type="entry name" value="Magnesium transport protein CorA, transmembrane region"/>
    <property type="match status" value="2"/>
</dbReference>
<evidence type="ECO:0000256" key="1">
    <source>
        <dbReference type="ARBA" id="ARBA00004651"/>
    </source>
</evidence>
<evidence type="ECO:0008006" key="11">
    <source>
        <dbReference type="Google" id="ProtNLM"/>
    </source>
</evidence>
<dbReference type="InterPro" id="IPR045863">
    <property type="entry name" value="CorA_TM1_TM2"/>
</dbReference>
<dbReference type="GO" id="GO:0005886">
    <property type="term" value="C:plasma membrane"/>
    <property type="evidence" value="ECO:0007669"/>
    <property type="project" value="UniProtKB-SubCell"/>
</dbReference>
<evidence type="ECO:0000256" key="4">
    <source>
        <dbReference type="ARBA" id="ARBA00022475"/>
    </source>
</evidence>
<dbReference type="InterPro" id="IPR002523">
    <property type="entry name" value="MgTranspt_CorA/ZnTranspt_ZntB"/>
</dbReference>
<keyword evidence="4" id="KW-1003">Cell membrane</keyword>
<protein>
    <recommendedName>
        <fullName evidence="11">Magnesium transporter</fullName>
    </recommendedName>
</protein>
<feature type="transmembrane region" description="Helical" evidence="8">
    <location>
        <begin position="383"/>
        <end position="404"/>
    </location>
</feature>
<evidence type="ECO:0000256" key="3">
    <source>
        <dbReference type="ARBA" id="ARBA00022448"/>
    </source>
</evidence>
<name>A0AAD6TX18_9AGAR</name>
<dbReference type="InterPro" id="IPR045861">
    <property type="entry name" value="CorA_cytoplasmic_dom"/>
</dbReference>
<dbReference type="GO" id="GO:0050897">
    <property type="term" value="F:cobalt ion binding"/>
    <property type="evidence" value="ECO:0007669"/>
    <property type="project" value="TreeGrafter"/>
</dbReference>
<dbReference type="GO" id="GO:0015087">
    <property type="term" value="F:cobalt ion transmembrane transporter activity"/>
    <property type="evidence" value="ECO:0007669"/>
    <property type="project" value="TreeGrafter"/>
</dbReference>
<dbReference type="SUPFAM" id="SSF143865">
    <property type="entry name" value="CorA soluble domain-like"/>
    <property type="match status" value="1"/>
</dbReference>
<dbReference type="Gene3D" id="3.30.460.20">
    <property type="entry name" value="CorA soluble domain-like"/>
    <property type="match status" value="1"/>
</dbReference>
<evidence type="ECO:0000256" key="5">
    <source>
        <dbReference type="ARBA" id="ARBA00022692"/>
    </source>
</evidence>
<keyword evidence="5 8" id="KW-0812">Transmembrane</keyword>
<evidence type="ECO:0000256" key="7">
    <source>
        <dbReference type="ARBA" id="ARBA00023136"/>
    </source>
</evidence>
<accession>A0AAD6TX18</accession>
<dbReference type="Pfam" id="PF01544">
    <property type="entry name" value="CorA"/>
    <property type="match status" value="1"/>
</dbReference>
<keyword evidence="7 8" id="KW-0472">Membrane</keyword>
<dbReference type="Proteomes" id="UP001222325">
    <property type="component" value="Unassembled WGS sequence"/>
</dbReference>
<evidence type="ECO:0000256" key="8">
    <source>
        <dbReference type="SAM" id="Phobius"/>
    </source>
</evidence>
<dbReference type="PANTHER" id="PTHR46494:SF1">
    <property type="entry name" value="CORA FAMILY METAL ION TRANSPORTER (EUROFUNG)"/>
    <property type="match status" value="1"/>
</dbReference>